<feature type="chain" id="PRO_5046024982" evidence="1">
    <location>
        <begin position="29"/>
        <end position="298"/>
    </location>
</feature>
<dbReference type="Proteomes" id="UP001499843">
    <property type="component" value="Unassembled WGS sequence"/>
</dbReference>
<evidence type="ECO:0000256" key="1">
    <source>
        <dbReference type="SAM" id="SignalP"/>
    </source>
</evidence>
<name>A0ABN3C935_9ACTN</name>
<accession>A0ABN3C935</accession>
<feature type="signal peptide" evidence="1">
    <location>
        <begin position="1"/>
        <end position="28"/>
    </location>
</feature>
<dbReference type="Pfam" id="PF12697">
    <property type="entry name" value="Abhydrolase_6"/>
    <property type="match status" value="1"/>
</dbReference>
<proteinExistence type="predicted"/>
<evidence type="ECO:0000313" key="3">
    <source>
        <dbReference type="EMBL" id="GAA2205853.1"/>
    </source>
</evidence>
<keyword evidence="3" id="KW-0378">Hydrolase</keyword>
<sequence length="298" mass="30253">MRISSLRRALIVMISVAALMCGSGAAQAESGAAQAESGVGQAESGVGQAESGVGRTAKPTVVLVHGAFADASGFNDTIALLQAAGFPTIAPANPLRDAAGDAAYISSVLAMISGPIILVGHSYGGAVITNAARGHAGVKALVYLGAFAPDQGESALQLATSVTGSLLGEALITRRYPLPDGTIPPDGSGPADGYIDPAKFRQVFAADLPEHQTRLMAATQRPGSVAGLAGPSGPPAWKTIPSWYLIPTQDKVIPPAVQRMMAERAGSHVREIRSSHVVMMSHPAAAVATILAAHAGTR</sequence>
<feature type="domain" description="AB hydrolase-1" evidence="2">
    <location>
        <begin position="61"/>
        <end position="288"/>
    </location>
</feature>
<reference evidence="3 4" key="1">
    <citation type="journal article" date="2019" name="Int. J. Syst. Evol. Microbiol.">
        <title>The Global Catalogue of Microorganisms (GCM) 10K type strain sequencing project: providing services to taxonomists for standard genome sequencing and annotation.</title>
        <authorList>
            <consortium name="The Broad Institute Genomics Platform"/>
            <consortium name="The Broad Institute Genome Sequencing Center for Infectious Disease"/>
            <person name="Wu L."/>
            <person name="Ma J."/>
        </authorList>
    </citation>
    <scope>NUCLEOTIDE SEQUENCE [LARGE SCALE GENOMIC DNA]</scope>
    <source>
        <strain evidence="3 4">JCM 16114</strain>
    </source>
</reference>
<evidence type="ECO:0000259" key="2">
    <source>
        <dbReference type="Pfam" id="PF12697"/>
    </source>
</evidence>
<keyword evidence="1" id="KW-0732">Signal</keyword>
<dbReference type="PANTHER" id="PTHR37017">
    <property type="entry name" value="AB HYDROLASE-1 DOMAIN-CONTAINING PROTEIN-RELATED"/>
    <property type="match status" value="1"/>
</dbReference>
<protein>
    <submittedName>
        <fullName evidence="3">Alpha/beta hydrolase</fullName>
    </submittedName>
</protein>
<dbReference type="RefSeq" id="WP_344471501.1">
    <property type="nucleotide sequence ID" value="NZ_BAAAQX010000002.1"/>
</dbReference>
<dbReference type="InterPro" id="IPR052897">
    <property type="entry name" value="Sec-Metab_Biosynth_Hydrolase"/>
</dbReference>
<keyword evidence="4" id="KW-1185">Reference proteome</keyword>
<dbReference type="InterPro" id="IPR029058">
    <property type="entry name" value="AB_hydrolase_fold"/>
</dbReference>
<gene>
    <name evidence="3" type="ORF">GCM10009850_013110</name>
</gene>
<dbReference type="SUPFAM" id="SSF53474">
    <property type="entry name" value="alpha/beta-Hydrolases"/>
    <property type="match status" value="1"/>
</dbReference>
<comment type="caution">
    <text evidence="3">The sequence shown here is derived from an EMBL/GenBank/DDBJ whole genome shotgun (WGS) entry which is preliminary data.</text>
</comment>
<evidence type="ECO:0000313" key="4">
    <source>
        <dbReference type="Proteomes" id="UP001499843"/>
    </source>
</evidence>
<dbReference type="GO" id="GO:0016787">
    <property type="term" value="F:hydrolase activity"/>
    <property type="evidence" value="ECO:0007669"/>
    <property type="project" value="UniProtKB-KW"/>
</dbReference>
<dbReference type="InterPro" id="IPR000073">
    <property type="entry name" value="AB_hydrolase_1"/>
</dbReference>
<dbReference type="PANTHER" id="PTHR37017:SF11">
    <property type="entry name" value="ESTERASE_LIPASE_THIOESTERASE DOMAIN-CONTAINING PROTEIN"/>
    <property type="match status" value="1"/>
</dbReference>
<organism evidence="3 4">
    <name type="scientific">Nonomuraea monospora</name>
    <dbReference type="NCBI Taxonomy" id="568818"/>
    <lineage>
        <taxon>Bacteria</taxon>
        <taxon>Bacillati</taxon>
        <taxon>Actinomycetota</taxon>
        <taxon>Actinomycetes</taxon>
        <taxon>Streptosporangiales</taxon>
        <taxon>Streptosporangiaceae</taxon>
        <taxon>Nonomuraea</taxon>
    </lineage>
</organism>
<dbReference type="EMBL" id="BAAAQX010000002">
    <property type="protein sequence ID" value="GAA2205853.1"/>
    <property type="molecule type" value="Genomic_DNA"/>
</dbReference>
<dbReference type="Gene3D" id="3.40.50.1820">
    <property type="entry name" value="alpha/beta hydrolase"/>
    <property type="match status" value="1"/>
</dbReference>